<gene>
    <name evidence="1" type="ORF">Lpp126_03714</name>
</gene>
<comment type="caution">
    <text evidence="1">The sequence shown here is derived from an EMBL/GenBank/DDBJ whole genome shotgun (WGS) entry which is preliminary data.</text>
</comment>
<sequence length="78" mass="8778">MKKLHRRLLAVGLLAMIMIFVALFSWRYQTLNAPLAHPAVKTRSLSLPAKVVLHRRTVSLEKSGSNYRTRSVACPASF</sequence>
<name>S2S5J9_LACPA</name>
<protein>
    <submittedName>
        <fullName evidence="1">Uncharacterized protein</fullName>
    </submittedName>
</protein>
<dbReference type="Proteomes" id="UP000014243">
    <property type="component" value="Unassembled WGS sequence"/>
</dbReference>
<proteinExistence type="predicted"/>
<evidence type="ECO:0000313" key="2">
    <source>
        <dbReference type="Proteomes" id="UP000014243"/>
    </source>
</evidence>
<evidence type="ECO:0000313" key="1">
    <source>
        <dbReference type="EMBL" id="EPC84639.1"/>
    </source>
</evidence>
<accession>S2S5J9</accession>
<dbReference type="EMBL" id="ANKC01000237">
    <property type="protein sequence ID" value="EPC84639.1"/>
    <property type="molecule type" value="Genomic_DNA"/>
</dbReference>
<dbReference type="AlphaFoldDB" id="S2S5J9"/>
<reference evidence="1 2" key="1">
    <citation type="journal article" date="2013" name="PLoS ONE">
        <title>Lactobacillus paracasei comparative genomics: towards species pan-genome definition and exploitation of diversity.</title>
        <authorList>
            <person name="Smokvina T."/>
            <person name="Wels M."/>
            <person name="Polka J."/>
            <person name="Chervaux C."/>
            <person name="Brisse S."/>
            <person name="Boekhorst J."/>
            <person name="van Hylckama Vlieg J.E."/>
            <person name="Siezen R.J."/>
        </authorList>
    </citation>
    <scope>NUCLEOTIDE SEQUENCE [LARGE SCALE GENOMIC DNA]</scope>
    <source>
        <strain evidence="1 2">Lpp126</strain>
    </source>
</reference>
<organism evidence="1 2">
    <name type="scientific">Lacticaseibacillus paracasei subsp. paracasei Lpp126</name>
    <dbReference type="NCBI Taxonomy" id="1256206"/>
    <lineage>
        <taxon>Bacteria</taxon>
        <taxon>Bacillati</taxon>
        <taxon>Bacillota</taxon>
        <taxon>Bacilli</taxon>
        <taxon>Lactobacillales</taxon>
        <taxon>Lactobacillaceae</taxon>
        <taxon>Lacticaseibacillus</taxon>
    </lineage>
</organism>